<evidence type="ECO:0000256" key="3">
    <source>
        <dbReference type="ARBA" id="ARBA00022679"/>
    </source>
</evidence>
<accession>A0A140L928</accession>
<reference evidence="7 8" key="1">
    <citation type="submission" date="2015-12" db="EMBL/GenBank/DDBJ databases">
        <title>Draft genome sequence of the thermoanaerobe Thermotalea metallivorans, an isolate from the runoff channel of the Great Artesian Basin, Australia.</title>
        <authorList>
            <person name="Patel B.K."/>
        </authorList>
    </citation>
    <scope>NUCLEOTIDE SEQUENCE [LARGE SCALE GENOMIC DNA]</scope>
    <source>
        <strain evidence="7 8">B2-1</strain>
    </source>
</reference>
<evidence type="ECO:0000313" key="7">
    <source>
        <dbReference type="EMBL" id="KXG77053.1"/>
    </source>
</evidence>
<dbReference type="GO" id="GO:0000010">
    <property type="term" value="F:heptaprenyl diphosphate synthase activity"/>
    <property type="evidence" value="ECO:0007669"/>
    <property type="project" value="UniProtKB-EC"/>
</dbReference>
<dbReference type="CDD" id="cd00685">
    <property type="entry name" value="Trans_IPPS_HT"/>
    <property type="match status" value="1"/>
</dbReference>
<evidence type="ECO:0000256" key="6">
    <source>
        <dbReference type="RuleBase" id="RU004466"/>
    </source>
</evidence>
<dbReference type="InterPro" id="IPR033749">
    <property type="entry name" value="Polyprenyl_synt_CS"/>
</dbReference>
<dbReference type="InterPro" id="IPR008949">
    <property type="entry name" value="Isoprenoid_synthase_dom_sf"/>
</dbReference>
<sequence>MPMTDLRSSINVQHEEGDELSFWSKYPNVQKEMDKVEDVLEKTVKTRRKIVEEASMDLLKAGGKRIRPALTIICAQYGNYDSSKIVPLAAALELFHMATLIHDDIIDNAKKRRGIETAQSKYGKDVAVYTGDYLFSKAFLLAATVNHGEKILHLSRFVKAICEGEIEQHVSKYNYHTSASTYLKRIKYKTALLFGLCCQVGAEISECDPYIIRNLRKYGMALGTAFQLKDDLLDVTGNDETVGKPTGNDILEGVYTLPFLYTIQNTAYGQEVLNILKRHHFTKKDVTEIIHIIKQSGGIQYTKNLEDRYYDKAVSSLKRIPDHECTHILLDLIEMMRHRMS</sequence>
<dbReference type="AlphaFoldDB" id="A0A140L928"/>
<dbReference type="PROSITE" id="PS00723">
    <property type="entry name" value="POLYPRENYL_SYNTHASE_1"/>
    <property type="match status" value="1"/>
</dbReference>
<dbReference type="Gene3D" id="1.10.600.10">
    <property type="entry name" value="Farnesyl Diphosphate Synthase"/>
    <property type="match status" value="1"/>
</dbReference>
<dbReference type="EC" id="2.5.1.30" evidence="7"/>
<name>A0A140L928_9FIRM</name>
<gene>
    <name evidence="7" type="primary">hepT_2</name>
    <name evidence="7" type="ORF">AN619_05810</name>
</gene>
<evidence type="ECO:0000256" key="4">
    <source>
        <dbReference type="ARBA" id="ARBA00022723"/>
    </source>
</evidence>
<keyword evidence="8" id="KW-1185">Reference proteome</keyword>
<dbReference type="Pfam" id="PF00348">
    <property type="entry name" value="polyprenyl_synt"/>
    <property type="match status" value="1"/>
</dbReference>
<dbReference type="InterPro" id="IPR000092">
    <property type="entry name" value="Polyprenyl_synt"/>
</dbReference>
<organism evidence="7 8">
    <name type="scientific">Thermotalea metallivorans</name>
    <dbReference type="NCBI Taxonomy" id="520762"/>
    <lineage>
        <taxon>Bacteria</taxon>
        <taxon>Bacillati</taxon>
        <taxon>Bacillota</taxon>
        <taxon>Clostridia</taxon>
        <taxon>Peptostreptococcales</taxon>
        <taxon>Thermotaleaceae</taxon>
        <taxon>Thermotalea</taxon>
    </lineage>
</organism>
<evidence type="ECO:0000256" key="1">
    <source>
        <dbReference type="ARBA" id="ARBA00001946"/>
    </source>
</evidence>
<dbReference type="SUPFAM" id="SSF48576">
    <property type="entry name" value="Terpenoid synthases"/>
    <property type="match status" value="1"/>
</dbReference>
<keyword evidence="3 6" id="KW-0808">Transferase</keyword>
<comment type="similarity">
    <text evidence="2 6">Belongs to the FPP/GGPP synthase family.</text>
</comment>
<dbReference type="SFLD" id="SFLDS00005">
    <property type="entry name" value="Isoprenoid_Synthase_Type_I"/>
    <property type="match status" value="1"/>
</dbReference>
<evidence type="ECO:0000256" key="2">
    <source>
        <dbReference type="ARBA" id="ARBA00006706"/>
    </source>
</evidence>
<keyword evidence="4" id="KW-0479">Metal-binding</keyword>
<dbReference type="STRING" id="520762.AN619_05810"/>
<dbReference type="PATRIC" id="fig|520762.4.peg.658"/>
<dbReference type="GO" id="GO:0046872">
    <property type="term" value="F:metal ion binding"/>
    <property type="evidence" value="ECO:0007669"/>
    <property type="project" value="UniProtKB-KW"/>
</dbReference>
<keyword evidence="5" id="KW-0460">Magnesium</keyword>
<protein>
    <submittedName>
        <fullName evidence="7">Heptaprenyl diphosphate synthase component 2</fullName>
        <ecNumber evidence="7">2.5.1.30</ecNumber>
    </submittedName>
</protein>
<evidence type="ECO:0000313" key="8">
    <source>
        <dbReference type="Proteomes" id="UP000070456"/>
    </source>
</evidence>
<dbReference type="EMBL" id="LOEE01000019">
    <property type="protein sequence ID" value="KXG77053.1"/>
    <property type="molecule type" value="Genomic_DNA"/>
</dbReference>
<comment type="caution">
    <text evidence="7">The sequence shown here is derived from an EMBL/GenBank/DDBJ whole genome shotgun (WGS) entry which is preliminary data.</text>
</comment>
<evidence type="ECO:0000256" key="5">
    <source>
        <dbReference type="ARBA" id="ARBA00022842"/>
    </source>
</evidence>
<dbReference type="OrthoDB" id="9805316at2"/>
<comment type="cofactor">
    <cofactor evidence="1">
        <name>Mg(2+)</name>
        <dbReference type="ChEBI" id="CHEBI:18420"/>
    </cofactor>
</comment>
<dbReference type="PANTHER" id="PTHR12001">
    <property type="entry name" value="GERANYLGERANYL PYROPHOSPHATE SYNTHASE"/>
    <property type="match status" value="1"/>
</dbReference>
<dbReference type="PANTHER" id="PTHR12001:SF69">
    <property type="entry name" value="ALL TRANS-POLYPRENYL-DIPHOSPHATE SYNTHASE PDSS1"/>
    <property type="match status" value="1"/>
</dbReference>
<dbReference type="Proteomes" id="UP000070456">
    <property type="component" value="Unassembled WGS sequence"/>
</dbReference>
<dbReference type="GO" id="GO:0008299">
    <property type="term" value="P:isoprenoid biosynthetic process"/>
    <property type="evidence" value="ECO:0007669"/>
    <property type="project" value="InterPro"/>
</dbReference>
<dbReference type="PROSITE" id="PS00444">
    <property type="entry name" value="POLYPRENYL_SYNTHASE_2"/>
    <property type="match status" value="1"/>
</dbReference>
<proteinExistence type="inferred from homology"/>